<dbReference type="AlphaFoldDB" id="A0A9X3LJF3"/>
<dbReference type="Proteomes" id="UP001152173">
    <property type="component" value="Unassembled WGS sequence"/>
</dbReference>
<organism evidence="2 3">
    <name type="scientific">Paenisporosarcina quisquiliarum</name>
    <dbReference type="NCBI Taxonomy" id="365346"/>
    <lineage>
        <taxon>Bacteria</taxon>
        <taxon>Bacillati</taxon>
        <taxon>Bacillota</taxon>
        <taxon>Bacilli</taxon>
        <taxon>Bacillales</taxon>
        <taxon>Caryophanaceae</taxon>
        <taxon>Paenisporosarcina</taxon>
    </lineage>
</organism>
<evidence type="ECO:0000313" key="2">
    <source>
        <dbReference type="EMBL" id="MCZ8537994.1"/>
    </source>
</evidence>
<evidence type="ECO:0008006" key="4">
    <source>
        <dbReference type="Google" id="ProtNLM"/>
    </source>
</evidence>
<feature type="chain" id="PRO_5040911842" description="DUF3221 domain-containing protein" evidence="1">
    <location>
        <begin position="24"/>
        <end position="104"/>
    </location>
</feature>
<sequence length="104" mass="11956">MKNKIAISLLLLIFLFIAGCSDYQEDFTFTGTVEEILVEGEKLVIKEYDGLDEGRKDGNVYEIPVDNVERYNIGQKLEVTVSSNTDADVWDLDRMKFEIKRVED</sequence>
<feature type="signal peptide" evidence="1">
    <location>
        <begin position="1"/>
        <end position="23"/>
    </location>
</feature>
<comment type="caution">
    <text evidence="2">The sequence shown here is derived from an EMBL/GenBank/DDBJ whole genome shotgun (WGS) entry which is preliminary data.</text>
</comment>
<evidence type="ECO:0000256" key="1">
    <source>
        <dbReference type="SAM" id="SignalP"/>
    </source>
</evidence>
<keyword evidence="1" id="KW-0732">Signal</keyword>
<reference evidence="2" key="1">
    <citation type="submission" date="2022-05" db="EMBL/GenBank/DDBJ databases">
        <authorList>
            <person name="Colautti A."/>
            <person name="Iacumin L."/>
        </authorList>
    </citation>
    <scope>NUCLEOTIDE SEQUENCE</scope>
    <source>
        <strain evidence="2">SK 55</strain>
    </source>
</reference>
<protein>
    <recommendedName>
        <fullName evidence="4">DUF3221 domain-containing protein</fullName>
    </recommendedName>
</protein>
<proteinExistence type="predicted"/>
<evidence type="ECO:0000313" key="3">
    <source>
        <dbReference type="Proteomes" id="UP001152173"/>
    </source>
</evidence>
<keyword evidence="3" id="KW-1185">Reference proteome</keyword>
<accession>A0A9X3LJF3</accession>
<name>A0A9X3LJF3_9BACL</name>
<dbReference type="RefSeq" id="WP_269927063.1">
    <property type="nucleotide sequence ID" value="NZ_JAMKBJ010000011.1"/>
</dbReference>
<gene>
    <name evidence="2" type="ORF">M9R32_12430</name>
</gene>
<dbReference type="PROSITE" id="PS51257">
    <property type="entry name" value="PROKAR_LIPOPROTEIN"/>
    <property type="match status" value="1"/>
</dbReference>
<dbReference type="EMBL" id="JAMKBJ010000011">
    <property type="protein sequence ID" value="MCZ8537994.1"/>
    <property type="molecule type" value="Genomic_DNA"/>
</dbReference>